<name>A0A6L8VMH2_9RHOB</name>
<keyword evidence="1" id="KW-1133">Transmembrane helix</keyword>
<organism evidence="2 3">
    <name type="scientific">Frigidibacter albus</name>
    <dbReference type="NCBI Taxonomy" id="1465486"/>
    <lineage>
        <taxon>Bacteria</taxon>
        <taxon>Pseudomonadati</taxon>
        <taxon>Pseudomonadota</taxon>
        <taxon>Alphaproteobacteria</taxon>
        <taxon>Rhodobacterales</taxon>
        <taxon>Paracoccaceae</taxon>
        <taxon>Frigidibacter</taxon>
    </lineage>
</organism>
<dbReference type="AlphaFoldDB" id="A0A6L8VMH2"/>
<accession>A0A6L8VMH2</accession>
<sequence>MGRRYQTAVGVSFACFVFYRVWSALWFDPALSLSAALISGAVTGWLFFYFEKWATLHYGIGEMQKHVQLPIKGVRNPLFTHIPLFALANTACGLLVAIGFSEQFVDYNLDYIEHWLLFGAAFAIPSIALYSLSKAEARRIMQSSIAQASANKGKS</sequence>
<feature type="transmembrane region" description="Helical" evidence="1">
    <location>
        <begin position="78"/>
        <end position="100"/>
    </location>
</feature>
<keyword evidence="1" id="KW-0812">Transmembrane</keyword>
<feature type="transmembrane region" description="Helical" evidence="1">
    <location>
        <begin position="112"/>
        <end position="132"/>
    </location>
</feature>
<keyword evidence="1" id="KW-0472">Membrane</keyword>
<feature type="transmembrane region" description="Helical" evidence="1">
    <location>
        <begin position="33"/>
        <end position="50"/>
    </location>
</feature>
<protein>
    <submittedName>
        <fullName evidence="2">Uncharacterized protein</fullName>
    </submittedName>
</protein>
<dbReference type="EMBL" id="WWNR01000011">
    <property type="protein sequence ID" value="MZQ90579.1"/>
    <property type="molecule type" value="Genomic_DNA"/>
</dbReference>
<dbReference type="PROSITE" id="PS51257">
    <property type="entry name" value="PROKAR_LIPOPROTEIN"/>
    <property type="match status" value="1"/>
</dbReference>
<proteinExistence type="predicted"/>
<dbReference type="RefSeq" id="WP_161347969.1">
    <property type="nucleotide sequence ID" value="NZ_BMGW01000011.1"/>
</dbReference>
<reference evidence="2 3" key="1">
    <citation type="submission" date="2020-01" db="EMBL/GenBank/DDBJ databases">
        <title>Frigidibacter albus SP32T (=CGMCC 1.13995T).</title>
        <authorList>
            <person name="Liao X."/>
        </authorList>
    </citation>
    <scope>NUCLEOTIDE SEQUENCE [LARGE SCALE GENOMIC DNA]</scope>
    <source>
        <strain evidence="2 3">SP32</strain>
    </source>
</reference>
<gene>
    <name evidence="2" type="ORF">GS660_15900</name>
</gene>
<keyword evidence="3" id="KW-1185">Reference proteome</keyword>
<evidence type="ECO:0000256" key="1">
    <source>
        <dbReference type="SAM" id="Phobius"/>
    </source>
</evidence>
<dbReference type="Proteomes" id="UP000477083">
    <property type="component" value="Unassembled WGS sequence"/>
</dbReference>
<evidence type="ECO:0000313" key="2">
    <source>
        <dbReference type="EMBL" id="MZQ90579.1"/>
    </source>
</evidence>
<evidence type="ECO:0000313" key="3">
    <source>
        <dbReference type="Proteomes" id="UP000477083"/>
    </source>
</evidence>
<comment type="caution">
    <text evidence="2">The sequence shown here is derived from an EMBL/GenBank/DDBJ whole genome shotgun (WGS) entry which is preliminary data.</text>
</comment>